<sequence length="271" mass="29926">MDRNFARAVDAYHVYRPVLDLLGRSEGTDKGDGYDERLAYGAYTGGDVDLVSMTLTQVDALQTKMLQHPKNKLNSSAVGRYQIVRITMRAIRNTLGLTGKELFDRDMQDRMACFLLGQRGIDKWLAGRLSTDTLLTNLAKEWASLPTSSGKGYYSGQRASVTVPDVKYALSQVRHRHMEGEPKQVEMVEVDKPVVPEQVEQEVRKKSGLWQWLTGLFGSGAFGLGWLTGMDWQAILAGGVVLIVVLLVLVALRSQIVAAVREIKGAVEGQG</sequence>
<dbReference type="EMBL" id="AMSI01000010">
    <property type="protein sequence ID" value="EKF41477.1"/>
    <property type="molecule type" value="Genomic_DNA"/>
</dbReference>
<dbReference type="InterPro" id="IPR023346">
    <property type="entry name" value="Lysozyme-like_dom_sf"/>
</dbReference>
<evidence type="ECO:0000313" key="2">
    <source>
        <dbReference type="EMBL" id="EKF41477.1"/>
    </source>
</evidence>
<dbReference type="STRING" id="721133.SAMN05216176_11010"/>
<dbReference type="RefSeq" id="WP_009451130.1">
    <property type="nucleotide sequence ID" value="NZ_AMSI01000010.1"/>
</dbReference>
<gene>
    <name evidence="2" type="ORF">NA8A_14741</name>
</gene>
<dbReference type="PATRIC" id="fig|1231190.3.peg.3057"/>
<keyword evidence="1" id="KW-0472">Membrane</keyword>
<keyword evidence="1 2" id="KW-0812">Transmembrane</keyword>
<dbReference type="Gene3D" id="1.10.530.10">
    <property type="match status" value="1"/>
</dbReference>
<dbReference type="OrthoDB" id="5395100at2"/>
<dbReference type="Proteomes" id="UP000007374">
    <property type="component" value="Unassembled WGS sequence"/>
</dbReference>
<organism evidence="2 3">
    <name type="scientific">Nitratireductor indicus C115</name>
    <dbReference type="NCBI Taxonomy" id="1231190"/>
    <lineage>
        <taxon>Bacteria</taxon>
        <taxon>Pseudomonadati</taxon>
        <taxon>Pseudomonadota</taxon>
        <taxon>Alphaproteobacteria</taxon>
        <taxon>Hyphomicrobiales</taxon>
        <taxon>Phyllobacteriaceae</taxon>
        <taxon>Nitratireductor</taxon>
    </lineage>
</organism>
<reference evidence="2 3" key="1">
    <citation type="journal article" date="2012" name="J. Bacteriol.">
        <title>Genome Sequence of Nitratireductor indicus Type Strain C115.</title>
        <authorList>
            <person name="Lai Q."/>
            <person name="Li G."/>
            <person name="Yu Z."/>
            <person name="Shao Z."/>
        </authorList>
    </citation>
    <scope>NUCLEOTIDE SEQUENCE [LARGE SCALE GENOMIC DNA]</scope>
    <source>
        <strain evidence="2 3">C115</strain>
    </source>
</reference>
<keyword evidence="3" id="KW-1185">Reference proteome</keyword>
<evidence type="ECO:0000313" key="3">
    <source>
        <dbReference type="Proteomes" id="UP000007374"/>
    </source>
</evidence>
<feature type="transmembrane region" description="Helical" evidence="1">
    <location>
        <begin position="209"/>
        <end position="228"/>
    </location>
</feature>
<name>K2PK03_9HYPH</name>
<keyword evidence="1" id="KW-1133">Transmembrane helix</keyword>
<dbReference type="SUPFAM" id="SSF53955">
    <property type="entry name" value="Lysozyme-like"/>
    <property type="match status" value="1"/>
</dbReference>
<feature type="transmembrane region" description="Helical" evidence="1">
    <location>
        <begin position="234"/>
        <end position="252"/>
    </location>
</feature>
<accession>K2PK03</accession>
<dbReference type="eggNOG" id="COG4678">
    <property type="taxonomic scope" value="Bacteria"/>
</dbReference>
<protein>
    <submittedName>
        <fullName evidence="2">Transmembrane protein</fullName>
    </submittedName>
</protein>
<proteinExistence type="predicted"/>
<dbReference type="AlphaFoldDB" id="K2PK03"/>
<evidence type="ECO:0000256" key="1">
    <source>
        <dbReference type="SAM" id="Phobius"/>
    </source>
</evidence>
<comment type="caution">
    <text evidence="2">The sequence shown here is derived from an EMBL/GenBank/DDBJ whole genome shotgun (WGS) entry which is preliminary data.</text>
</comment>